<dbReference type="Proteomes" id="UP000593567">
    <property type="component" value="Unassembled WGS sequence"/>
</dbReference>
<evidence type="ECO:0000256" key="5">
    <source>
        <dbReference type="SAM" id="Coils"/>
    </source>
</evidence>
<dbReference type="InterPro" id="IPR017907">
    <property type="entry name" value="Znf_RING_CS"/>
</dbReference>
<gene>
    <name evidence="9" type="ORF">EB796_005754</name>
</gene>
<dbReference type="InterPro" id="IPR013083">
    <property type="entry name" value="Znf_RING/FYVE/PHD"/>
</dbReference>
<feature type="coiled-coil region" evidence="5">
    <location>
        <begin position="393"/>
        <end position="420"/>
    </location>
</feature>
<feature type="domain" description="B box-type" evidence="8">
    <location>
        <begin position="288"/>
        <end position="329"/>
    </location>
</feature>
<dbReference type="AlphaFoldDB" id="A0A7J7KBB5"/>
<evidence type="ECO:0000256" key="3">
    <source>
        <dbReference type="ARBA" id="ARBA00022833"/>
    </source>
</evidence>
<dbReference type="InterPro" id="IPR001841">
    <property type="entry name" value="Znf_RING"/>
</dbReference>
<sequence length="907" mass="102953">MYGTRPKTKVASAHLLVENAFQDNIQCGICMEVKELRMLPCQHNLCMDCLGRILRELHPFCSFCREPLLSTSPVSYPVSRLAANLQREVKKLGSDLAKYHLTGSEVCEMESCLRPVIDMFCTICLLFMCFKCSKKECIDGVKHKVVEYEEELVNNAKTKLDKWKKDKIREINFLNNQQMRVVGQFRTVSYLVTVDNFMSMAERLNDLVSNFLQVMCAIGDKNGELQQAKPDVALTDLETVRVVHQLPLKYQSCLNGIVLEHGEEGSRLSFPTNTSTLPQFGKNLTHTCQSHGCKEDSLEQFCLDCLKCMCQKCSQQHLKEKPEHELEKFDAELIDRAKLKYRQWKSANFIEIIDKLKEKLVKEIRSFQKRATDLSPRNFLDVTERFNQSTKVYLETAKALAEKEQEMEKIEKKMADSEGSEYVRCVEELCAEDRIATNKNKNTLQTLMKFGAKNGSLSGNEKTLKVQYHPLQDTSDSEVENSSTQPARNLGRKRYSRAKPRHNFQSSSSHQSRDSHANKAELNSQQSLPSASVPGISSAQSTRFSTNQAAQAASPAPEPKAEEKSLFSKFFSFFTGRSPNSALSGTVVPEPFISPATLRRLQLEWMQSPTDQMAEPVVLVKEVQTILRTTPSIGQESVDTVMLKKCNDFLRHQSLSVYVTSRNYILTGLYDAFAVQGNMGDISRMVSFHQEQSGYYVVSIQQYKDYVFTLLVRDHDFKHEIRIFDSQYRTLAKWFFPHTARVCSMALSCDKVYLAIEGSDKLLVHKFVNNRIQQGYILSKFSTPSHLKAAPPHHIVICDTEADSVCLLDCRTDTIVWSSTFINGPVCSCVDSTGDVWIVSRTADCFRILDKATGQLKQNVSHSRLKKLTITKNKCDMFIGDNALWVAIGTSLPGLLRFQIQRQQAKT</sequence>
<dbReference type="InterPro" id="IPR000315">
    <property type="entry name" value="Znf_B-box"/>
</dbReference>
<reference evidence="9" key="1">
    <citation type="submission" date="2020-06" db="EMBL/GenBank/DDBJ databases">
        <title>Draft genome of Bugula neritina, a colonial animal packing powerful symbionts and potential medicines.</title>
        <authorList>
            <person name="Rayko M."/>
        </authorList>
    </citation>
    <scope>NUCLEOTIDE SEQUENCE [LARGE SCALE GENOMIC DNA]</scope>
    <source>
        <strain evidence="9">Kwan_BN1</strain>
    </source>
</reference>
<dbReference type="EMBL" id="VXIV02000805">
    <property type="protein sequence ID" value="KAF6035940.1"/>
    <property type="molecule type" value="Genomic_DNA"/>
</dbReference>
<comment type="caution">
    <text evidence="9">The sequence shown here is derived from an EMBL/GenBank/DDBJ whole genome shotgun (WGS) entry which is preliminary data.</text>
</comment>
<evidence type="ECO:0000256" key="6">
    <source>
        <dbReference type="SAM" id="MobiDB-lite"/>
    </source>
</evidence>
<evidence type="ECO:0000256" key="4">
    <source>
        <dbReference type="PROSITE-ProRule" id="PRU00024"/>
    </source>
</evidence>
<dbReference type="SMART" id="SM00184">
    <property type="entry name" value="RING"/>
    <property type="match status" value="1"/>
</dbReference>
<feature type="compositionally biased region" description="Basic residues" evidence="6">
    <location>
        <begin position="490"/>
        <end position="502"/>
    </location>
</feature>
<name>A0A7J7KBB5_BUGNE</name>
<dbReference type="InterPro" id="IPR011042">
    <property type="entry name" value="6-blade_b-propeller_TolB-like"/>
</dbReference>
<keyword evidence="5" id="KW-0175">Coiled coil</keyword>
<dbReference type="InterPro" id="IPR047153">
    <property type="entry name" value="TRIM45/56/19-like"/>
</dbReference>
<evidence type="ECO:0000256" key="2">
    <source>
        <dbReference type="ARBA" id="ARBA00022771"/>
    </source>
</evidence>
<evidence type="ECO:0000259" key="7">
    <source>
        <dbReference type="PROSITE" id="PS50089"/>
    </source>
</evidence>
<keyword evidence="1" id="KW-0479">Metal-binding</keyword>
<feature type="domain" description="RING-type" evidence="7">
    <location>
        <begin position="27"/>
        <end position="65"/>
    </location>
</feature>
<evidence type="ECO:0000313" key="10">
    <source>
        <dbReference type="Proteomes" id="UP000593567"/>
    </source>
</evidence>
<evidence type="ECO:0000256" key="1">
    <source>
        <dbReference type="ARBA" id="ARBA00022723"/>
    </source>
</evidence>
<dbReference type="Gene3D" id="3.30.40.10">
    <property type="entry name" value="Zinc/RING finger domain, C3HC4 (zinc finger)"/>
    <property type="match status" value="1"/>
</dbReference>
<keyword evidence="2 4" id="KW-0863">Zinc-finger</keyword>
<evidence type="ECO:0000259" key="8">
    <source>
        <dbReference type="PROSITE" id="PS50119"/>
    </source>
</evidence>
<dbReference type="GO" id="GO:0008270">
    <property type="term" value="F:zinc ion binding"/>
    <property type="evidence" value="ECO:0007669"/>
    <property type="project" value="UniProtKB-KW"/>
</dbReference>
<dbReference type="CDD" id="cd16449">
    <property type="entry name" value="RING-HC"/>
    <property type="match status" value="1"/>
</dbReference>
<dbReference type="SUPFAM" id="SSF101898">
    <property type="entry name" value="NHL repeat"/>
    <property type="match status" value="1"/>
</dbReference>
<dbReference type="SUPFAM" id="SSF57850">
    <property type="entry name" value="RING/U-box"/>
    <property type="match status" value="1"/>
</dbReference>
<dbReference type="OrthoDB" id="111250at2759"/>
<keyword evidence="10" id="KW-1185">Reference proteome</keyword>
<dbReference type="PROSITE" id="PS50089">
    <property type="entry name" value="ZF_RING_2"/>
    <property type="match status" value="1"/>
</dbReference>
<dbReference type="PROSITE" id="PS00518">
    <property type="entry name" value="ZF_RING_1"/>
    <property type="match status" value="1"/>
</dbReference>
<dbReference type="PANTHER" id="PTHR25462:SF296">
    <property type="entry name" value="MEIOTIC P26, ISOFORM F"/>
    <property type="match status" value="1"/>
</dbReference>
<accession>A0A7J7KBB5</accession>
<feature type="region of interest" description="Disordered" evidence="6">
    <location>
        <begin position="471"/>
        <end position="561"/>
    </location>
</feature>
<evidence type="ECO:0000313" key="9">
    <source>
        <dbReference type="EMBL" id="KAF6035940.1"/>
    </source>
</evidence>
<dbReference type="PROSITE" id="PS50119">
    <property type="entry name" value="ZF_BBOX"/>
    <property type="match status" value="1"/>
</dbReference>
<organism evidence="9 10">
    <name type="scientific">Bugula neritina</name>
    <name type="common">Brown bryozoan</name>
    <name type="synonym">Sertularia neritina</name>
    <dbReference type="NCBI Taxonomy" id="10212"/>
    <lineage>
        <taxon>Eukaryota</taxon>
        <taxon>Metazoa</taxon>
        <taxon>Spiralia</taxon>
        <taxon>Lophotrochozoa</taxon>
        <taxon>Bryozoa</taxon>
        <taxon>Gymnolaemata</taxon>
        <taxon>Cheilostomatida</taxon>
        <taxon>Flustrina</taxon>
        <taxon>Buguloidea</taxon>
        <taxon>Bugulidae</taxon>
        <taxon>Bugula</taxon>
    </lineage>
</organism>
<dbReference type="PANTHER" id="PTHR25462">
    <property type="entry name" value="BONUS, ISOFORM C-RELATED"/>
    <property type="match status" value="1"/>
</dbReference>
<dbReference type="Gene3D" id="2.120.10.30">
    <property type="entry name" value="TolB, C-terminal domain"/>
    <property type="match status" value="1"/>
</dbReference>
<proteinExistence type="predicted"/>
<feature type="compositionally biased region" description="Polar residues" evidence="6">
    <location>
        <begin position="521"/>
        <end position="547"/>
    </location>
</feature>
<protein>
    <submittedName>
        <fullName evidence="9">Uncharacterized protein</fullName>
    </submittedName>
</protein>
<keyword evidence="3" id="KW-0862">Zinc</keyword>